<keyword evidence="1" id="KW-0677">Repeat</keyword>
<feature type="region of interest" description="Disordered" evidence="2">
    <location>
        <begin position="256"/>
        <end position="282"/>
    </location>
</feature>
<sequence>HIENPARTYHHLRTSHQVVPQETVYKTQATHLSHAQIPLHHQQYEQQQQQQRVPSHFYTTQTITQQQTSPQSYTPLSSQASLSYASPTSSLQSQYVTSQNVTPQSFVPQAPPLLPNYTSRPNYSDQHTKIINGGLKDQPLYAGSDTVFECQFTGHPDKIQWFHNDVEIIYNSQQLNNRVYHITSPTNGTSRLIIRSTTNEDVGTYTIKIAGPNDEEISSAKLIPATQFENMQKKKVELTQRKALVHELEEKQIKRIRPSRSLGPRSSLTSYGTSDDDVFYEP</sequence>
<evidence type="ECO:0000313" key="5">
    <source>
        <dbReference type="Proteomes" id="UP000676336"/>
    </source>
</evidence>
<dbReference type="Proteomes" id="UP000676336">
    <property type="component" value="Unassembled WGS sequence"/>
</dbReference>
<feature type="non-terminal residue" evidence="4">
    <location>
        <position position="282"/>
    </location>
</feature>
<dbReference type="InterPro" id="IPR007110">
    <property type="entry name" value="Ig-like_dom"/>
</dbReference>
<feature type="domain" description="Ig-like" evidence="3">
    <location>
        <begin position="115"/>
        <end position="218"/>
    </location>
</feature>
<dbReference type="EMBL" id="CAJOBI010325188">
    <property type="protein sequence ID" value="CAF5190701.1"/>
    <property type="molecule type" value="Genomic_DNA"/>
</dbReference>
<dbReference type="InterPro" id="IPR013783">
    <property type="entry name" value="Ig-like_fold"/>
</dbReference>
<protein>
    <recommendedName>
        <fullName evidence="3">Ig-like domain-containing protein</fullName>
    </recommendedName>
</protein>
<dbReference type="PROSITE" id="PS50835">
    <property type="entry name" value="IG_LIKE"/>
    <property type="match status" value="1"/>
</dbReference>
<dbReference type="InterPro" id="IPR013098">
    <property type="entry name" value="Ig_I-set"/>
</dbReference>
<proteinExistence type="predicted"/>
<organism evidence="4 5">
    <name type="scientific">Rotaria magnacalcarata</name>
    <dbReference type="NCBI Taxonomy" id="392030"/>
    <lineage>
        <taxon>Eukaryota</taxon>
        <taxon>Metazoa</taxon>
        <taxon>Spiralia</taxon>
        <taxon>Gnathifera</taxon>
        <taxon>Rotifera</taxon>
        <taxon>Eurotatoria</taxon>
        <taxon>Bdelloidea</taxon>
        <taxon>Philodinida</taxon>
        <taxon>Philodinidae</taxon>
        <taxon>Rotaria</taxon>
    </lineage>
</organism>
<evidence type="ECO:0000256" key="1">
    <source>
        <dbReference type="ARBA" id="ARBA00022737"/>
    </source>
</evidence>
<comment type="caution">
    <text evidence="4">The sequence shown here is derived from an EMBL/GenBank/DDBJ whole genome shotgun (WGS) entry which is preliminary data.</text>
</comment>
<dbReference type="CDD" id="cd00096">
    <property type="entry name" value="Ig"/>
    <property type="match status" value="1"/>
</dbReference>
<name>A0A8S3HX34_9BILA</name>
<dbReference type="InterPro" id="IPR036179">
    <property type="entry name" value="Ig-like_dom_sf"/>
</dbReference>
<feature type="compositionally biased region" description="Low complexity" evidence="2">
    <location>
        <begin position="259"/>
        <end position="268"/>
    </location>
</feature>
<dbReference type="SUPFAM" id="SSF48726">
    <property type="entry name" value="Immunoglobulin"/>
    <property type="match status" value="1"/>
</dbReference>
<dbReference type="PANTHER" id="PTHR13817">
    <property type="entry name" value="TITIN"/>
    <property type="match status" value="1"/>
</dbReference>
<dbReference type="InterPro" id="IPR050964">
    <property type="entry name" value="Striated_Muscle_Regulatory"/>
</dbReference>
<evidence type="ECO:0000313" key="4">
    <source>
        <dbReference type="EMBL" id="CAF5190701.1"/>
    </source>
</evidence>
<feature type="non-terminal residue" evidence="4">
    <location>
        <position position="1"/>
    </location>
</feature>
<dbReference type="Gene3D" id="2.60.40.10">
    <property type="entry name" value="Immunoglobulins"/>
    <property type="match status" value="1"/>
</dbReference>
<evidence type="ECO:0000259" key="3">
    <source>
        <dbReference type="PROSITE" id="PS50835"/>
    </source>
</evidence>
<accession>A0A8S3HX34</accession>
<dbReference type="PANTHER" id="PTHR13817:SF73">
    <property type="entry name" value="FIBRONECTIN TYPE-III DOMAIN-CONTAINING PROTEIN"/>
    <property type="match status" value="1"/>
</dbReference>
<gene>
    <name evidence="4" type="ORF">SMN809_LOCUS72194</name>
</gene>
<dbReference type="AlphaFoldDB" id="A0A8S3HX34"/>
<dbReference type="Pfam" id="PF07679">
    <property type="entry name" value="I-set"/>
    <property type="match status" value="1"/>
</dbReference>
<evidence type="ECO:0000256" key="2">
    <source>
        <dbReference type="SAM" id="MobiDB-lite"/>
    </source>
</evidence>
<reference evidence="4" key="1">
    <citation type="submission" date="2021-02" db="EMBL/GenBank/DDBJ databases">
        <authorList>
            <person name="Nowell W R."/>
        </authorList>
    </citation>
    <scope>NUCLEOTIDE SEQUENCE</scope>
</reference>